<dbReference type="SUPFAM" id="SSF57802">
    <property type="entry name" value="Rubredoxin-like"/>
    <property type="match status" value="1"/>
</dbReference>
<keyword evidence="9" id="KW-0472">Membrane</keyword>
<feature type="region of interest" description="Disordered" evidence="13">
    <location>
        <begin position="167"/>
        <end position="186"/>
    </location>
</feature>
<evidence type="ECO:0000256" key="1">
    <source>
        <dbReference type="ARBA" id="ARBA00004443"/>
    </source>
</evidence>
<dbReference type="Gene3D" id="2.60.11.10">
    <property type="entry name" value="Cytochrome c oxidase, subunit Vb"/>
    <property type="match status" value="1"/>
</dbReference>
<evidence type="ECO:0000256" key="8">
    <source>
        <dbReference type="ARBA" id="ARBA00023128"/>
    </source>
</evidence>
<dbReference type="PROSITE" id="PS51359">
    <property type="entry name" value="COX5B_2"/>
    <property type="match status" value="1"/>
</dbReference>
<proteinExistence type="inferred from homology"/>
<evidence type="ECO:0000256" key="12">
    <source>
        <dbReference type="PIRSR" id="PIRSR602124-2"/>
    </source>
</evidence>
<dbReference type="Proteomes" id="UP000799640">
    <property type="component" value="Unassembled WGS sequence"/>
</dbReference>
<dbReference type="GO" id="GO:0046872">
    <property type="term" value="F:metal ion binding"/>
    <property type="evidence" value="ECO:0007669"/>
    <property type="project" value="UniProtKB-KW"/>
</dbReference>
<feature type="binding site" evidence="12">
    <location>
        <position position="132"/>
    </location>
    <ligand>
        <name>Zn(2+)</name>
        <dbReference type="ChEBI" id="CHEBI:29105"/>
    </ligand>
</feature>
<feature type="binding site" evidence="12">
    <location>
        <position position="151"/>
    </location>
    <ligand>
        <name>Zn(2+)</name>
        <dbReference type="ChEBI" id="CHEBI:29105"/>
    </ligand>
</feature>
<feature type="binding site" evidence="12">
    <location>
        <position position="148"/>
    </location>
    <ligand>
        <name>Zn(2+)</name>
        <dbReference type="ChEBI" id="CHEBI:29105"/>
    </ligand>
</feature>
<accession>A0A6G1I7S9</accession>
<evidence type="ECO:0000256" key="11">
    <source>
        <dbReference type="ARBA" id="ARBA00070613"/>
    </source>
</evidence>
<keyword evidence="7" id="KW-0809">Transit peptide</keyword>
<dbReference type="FunFam" id="2.60.11.10:FF:000003">
    <property type="entry name" value="Cytochrome c oxidase subunit IV"/>
    <property type="match status" value="1"/>
</dbReference>
<evidence type="ECO:0000256" key="10">
    <source>
        <dbReference type="ARBA" id="ARBA00031366"/>
    </source>
</evidence>
<comment type="similarity">
    <text evidence="3">Belongs to the cytochrome c oxidase subunit 5B family.</text>
</comment>
<dbReference type="GO" id="GO:0045277">
    <property type="term" value="C:respiratory chain complex IV"/>
    <property type="evidence" value="ECO:0007669"/>
    <property type="project" value="InterPro"/>
</dbReference>
<keyword evidence="6 12" id="KW-0862">Zinc</keyword>
<dbReference type="PANTHER" id="PTHR10122:SF0">
    <property type="entry name" value="CYTOCHROME C OXIDASE SUBUNIT 5B, ISOFORM A-RELATED"/>
    <property type="match status" value="1"/>
</dbReference>
<dbReference type="Pfam" id="PF01215">
    <property type="entry name" value="COX5B"/>
    <property type="match status" value="1"/>
</dbReference>
<evidence type="ECO:0000256" key="13">
    <source>
        <dbReference type="SAM" id="MobiDB-lite"/>
    </source>
</evidence>
<evidence type="ECO:0000256" key="3">
    <source>
        <dbReference type="ARBA" id="ARBA00010292"/>
    </source>
</evidence>
<evidence type="ECO:0000256" key="6">
    <source>
        <dbReference type="ARBA" id="ARBA00022833"/>
    </source>
</evidence>
<sequence>MFRRTALSVARAAPRAPIAARSFSAARIVRQEAKNSDPVPGQASADLKSFSEIKTEEDLLPPGAPPGTMPTDLNQSTGLERLEILGKMQGIDIFDMKPLDSSRKGTLADPIVVRSMGEEQYVGCCGVPADSHHQLWLVISRDRPIERCSECGNVIKMEYVGPEVTDHGHHDHHGADHDGVHNYEGEPKTMADFVKPEYR</sequence>
<comment type="pathway">
    <text evidence="2">Energy metabolism; oxidative phosphorylation.</text>
</comment>
<dbReference type="AlphaFoldDB" id="A0A6G1I7S9"/>
<comment type="subcellular location">
    <subcellularLocation>
        <location evidence="1">Mitochondrion inner membrane</location>
        <topology evidence="1">Peripheral membrane protein</topology>
        <orientation evidence="1">Matrix side</orientation>
    </subcellularLocation>
</comment>
<evidence type="ECO:0000256" key="5">
    <source>
        <dbReference type="ARBA" id="ARBA00022792"/>
    </source>
</evidence>
<evidence type="ECO:0000256" key="4">
    <source>
        <dbReference type="ARBA" id="ARBA00022723"/>
    </source>
</evidence>
<keyword evidence="15" id="KW-1185">Reference proteome</keyword>
<dbReference type="EMBL" id="ML996688">
    <property type="protein sequence ID" value="KAF2404363.1"/>
    <property type="molecule type" value="Genomic_DNA"/>
</dbReference>
<dbReference type="OrthoDB" id="10249250at2759"/>
<protein>
    <recommendedName>
        <fullName evidence="11">Cytochrome c oxidase subunit 4, mitochondrial</fullName>
    </recommendedName>
    <alternativeName>
        <fullName evidence="10">Cytochrome c oxidase polypeptide IV</fullName>
    </alternativeName>
</protein>
<evidence type="ECO:0000256" key="2">
    <source>
        <dbReference type="ARBA" id="ARBA00004673"/>
    </source>
</evidence>
<gene>
    <name evidence="14" type="ORF">EJ06DRAFT_579008</name>
</gene>
<keyword evidence="5" id="KW-0999">Mitochondrion inner membrane</keyword>
<dbReference type="CDD" id="cd00924">
    <property type="entry name" value="Cyt_c_Oxidase_Vb"/>
    <property type="match status" value="1"/>
</dbReference>
<evidence type="ECO:0000256" key="9">
    <source>
        <dbReference type="ARBA" id="ARBA00023136"/>
    </source>
</evidence>
<keyword evidence="4 12" id="KW-0479">Metal-binding</keyword>
<dbReference type="GO" id="GO:0006123">
    <property type="term" value="P:mitochondrial electron transport, cytochrome c to oxygen"/>
    <property type="evidence" value="ECO:0007669"/>
    <property type="project" value="InterPro"/>
</dbReference>
<name>A0A6G1I7S9_9PEZI</name>
<dbReference type="PANTHER" id="PTHR10122">
    <property type="entry name" value="CYTOCHROME C OXIDASE SUBUNIT 5B, MITOCHONDRIAL"/>
    <property type="match status" value="1"/>
</dbReference>
<dbReference type="GO" id="GO:0005743">
    <property type="term" value="C:mitochondrial inner membrane"/>
    <property type="evidence" value="ECO:0007669"/>
    <property type="project" value="UniProtKB-SubCell"/>
</dbReference>
<evidence type="ECO:0000313" key="14">
    <source>
        <dbReference type="EMBL" id="KAF2404363.1"/>
    </source>
</evidence>
<reference evidence="14" key="1">
    <citation type="journal article" date="2020" name="Stud. Mycol.">
        <title>101 Dothideomycetes genomes: a test case for predicting lifestyles and emergence of pathogens.</title>
        <authorList>
            <person name="Haridas S."/>
            <person name="Albert R."/>
            <person name="Binder M."/>
            <person name="Bloem J."/>
            <person name="Labutti K."/>
            <person name="Salamov A."/>
            <person name="Andreopoulos B."/>
            <person name="Baker S."/>
            <person name="Barry K."/>
            <person name="Bills G."/>
            <person name="Bluhm B."/>
            <person name="Cannon C."/>
            <person name="Castanera R."/>
            <person name="Culley D."/>
            <person name="Daum C."/>
            <person name="Ezra D."/>
            <person name="Gonzalez J."/>
            <person name="Henrissat B."/>
            <person name="Kuo A."/>
            <person name="Liang C."/>
            <person name="Lipzen A."/>
            <person name="Lutzoni F."/>
            <person name="Magnuson J."/>
            <person name="Mondo S."/>
            <person name="Nolan M."/>
            <person name="Ohm R."/>
            <person name="Pangilinan J."/>
            <person name="Park H.-J."/>
            <person name="Ramirez L."/>
            <person name="Alfaro M."/>
            <person name="Sun H."/>
            <person name="Tritt A."/>
            <person name="Yoshinaga Y."/>
            <person name="Zwiers L.-H."/>
            <person name="Turgeon B."/>
            <person name="Goodwin S."/>
            <person name="Spatafora J."/>
            <person name="Crous P."/>
            <person name="Grigoriev I."/>
        </authorList>
    </citation>
    <scope>NUCLEOTIDE SEQUENCE</scope>
    <source>
        <strain evidence="14">CBS 262.69</strain>
    </source>
</reference>
<dbReference type="InterPro" id="IPR036972">
    <property type="entry name" value="Cyt_c_oxidase_su5b_sf"/>
</dbReference>
<dbReference type="InterPro" id="IPR002124">
    <property type="entry name" value="Cyt_c_oxidase_su5b"/>
</dbReference>
<evidence type="ECO:0000256" key="7">
    <source>
        <dbReference type="ARBA" id="ARBA00022946"/>
    </source>
</evidence>
<keyword evidence="8" id="KW-0496">Mitochondrion</keyword>
<feature type="binding site" evidence="12">
    <location>
        <position position="124"/>
    </location>
    <ligand>
        <name>Zn(2+)</name>
        <dbReference type="ChEBI" id="CHEBI:29105"/>
    </ligand>
</feature>
<evidence type="ECO:0000313" key="15">
    <source>
        <dbReference type="Proteomes" id="UP000799640"/>
    </source>
</evidence>
<organism evidence="14 15">
    <name type="scientific">Trichodelitschia bisporula</name>
    <dbReference type="NCBI Taxonomy" id="703511"/>
    <lineage>
        <taxon>Eukaryota</taxon>
        <taxon>Fungi</taxon>
        <taxon>Dikarya</taxon>
        <taxon>Ascomycota</taxon>
        <taxon>Pezizomycotina</taxon>
        <taxon>Dothideomycetes</taxon>
        <taxon>Dothideomycetes incertae sedis</taxon>
        <taxon>Phaeotrichales</taxon>
        <taxon>Phaeotrichaceae</taxon>
        <taxon>Trichodelitschia</taxon>
    </lineage>
</organism>